<dbReference type="RefSeq" id="XP_047293217.1">
    <property type="nucleotide sequence ID" value="XM_047437261.1"/>
</dbReference>
<organism evidence="1">
    <name type="scientific">Homo sapiens</name>
    <name type="common">Human</name>
    <dbReference type="NCBI Taxonomy" id="9606"/>
    <lineage>
        <taxon>Eukaryota</taxon>
        <taxon>Metazoa</taxon>
        <taxon>Chordata</taxon>
        <taxon>Craniata</taxon>
        <taxon>Vertebrata</taxon>
        <taxon>Euteleostomi</taxon>
        <taxon>Mammalia</taxon>
        <taxon>Eutheria</taxon>
        <taxon>Euarchontoglires</taxon>
        <taxon>Primates</taxon>
        <taxon>Haplorrhini</taxon>
        <taxon>Catarrhini</taxon>
        <taxon>Hominidae</taxon>
        <taxon>Homo</taxon>
    </lineage>
</organism>
<proteinExistence type="evidence at transcript level"/>
<dbReference type="KEGG" id="hsa:124904095"/>
<name>Q6ZPB7_HUMAN</name>
<dbReference type="GeneID" id="124904095"/>
<reference evidence="1" key="1">
    <citation type="submission" date="2003-07" db="EMBL/GenBank/DDBJ databases">
        <title>NEDO human cDNA sequencing project.</title>
        <authorList>
            <person name="Kanehori K."/>
            <person name="Ishibashi T."/>
            <person name="Chiba Y."/>
            <person name="Fujimori K."/>
            <person name="Hiraoka S."/>
            <person name="Tanai H."/>
            <person name="Watanabe S."/>
            <person name="Ishida S."/>
            <person name="Ono Y."/>
            <person name="Hotuta T."/>
            <person name="Watanabe M."/>
            <person name="Suzuki Y."/>
            <person name="Hata H."/>
            <person name="Nakagawa K."/>
            <person name="Mizuno S."/>
            <person name="Morinaga M."/>
            <person name="Kawamura M."/>
            <person name="Sugiyama T."/>
            <person name="Irie R."/>
            <person name="Otsuki T."/>
            <person name="Sato H."/>
            <person name="Nishikawa T."/>
            <person name="Sugiyama A."/>
            <person name="Kawakami B."/>
            <person name="Nagai K."/>
            <person name="Isogai T."/>
            <person name="Sugano S."/>
        </authorList>
    </citation>
    <scope>NUCLEOTIDE SEQUENCE</scope>
    <source>
        <tissue evidence="1">Spleen</tissue>
    </source>
</reference>
<accession>Q6ZPB7</accession>
<protein>
    <submittedName>
        <fullName evidence="1">cDNA FLJ26108 fis, clone SPL05107</fullName>
    </submittedName>
</protein>
<evidence type="ECO:0000313" key="1">
    <source>
        <dbReference type="EMBL" id="BAC85197.1"/>
    </source>
</evidence>
<dbReference type="AlphaFoldDB" id="Q6ZPB7"/>
<sequence>MRCLCFPELWNVLGPAAVLSFCQHVHTARSLVSCQDPWDYGTSRAAFSGHCPHLWAPVASRPLALGRLGGRGVGGAGTSLIQAPHAWPWGLFVLQVPRVPPYPSSSASHEWGRGWVRGPQKLPLCTSPARHSSKVTKTSTSVLSGAGAQGCCAVSLVTRVGSFLSASFRQEVISEREEENHV</sequence>
<dbReference type="EMBL" id="AK129619">
    <property type="protein sequence ID" value="BAC85197.1"/>
    <property type="molecule type" value="mRNA"/>
</dbReference>